<accession>A0AAV9NTG0</accession>
<keyword evidence="1" id="KW-0539">Nucleus</keyword>
<dbReference type="PANTHER" id="PTHR46910">
    <property type="entry name" value="TRANSCRIPTION FACTOR PDR1"/>
    <property type="match status" value="1"/>
</dbReference>
<dbReference type="AlphaFoldDB" id="A0AAV9NTG0"/>
<gene>
    <name evidence="4" type="ORF">LTR84_001104</name>
</gene>
<dbReference type="GeneID" id="89969326"/>
<evidence type="ECO:0000313" key="5">
    <source>
        <dbReference type="Proteomes" id="UP001358417"/>
    </source>
</evidence>
<feature type="region of interest" description="Disordered" evidence="2">
    <location>
        <begin position="1"/>
        <end position="54"/>
    </location>
</feature>
<evidence type="ECO:0000259" key="3">
    <source>
        <dbReference type="Pfam" id="PF04082"/>
    </source>
</evidence>
<dbReference type="GO" id="GO:0003700">
    <property type="term" value="F:DNA-binding transcription factor activity"/>
    <property type="evidence" value="ECO:0007669"/>
    <property type="project" value="InterPro"/>
</dbReference>
<evidence type="ECO:0000256" key="2">
    <source>
        <dbReference type="SAM" id="MobiDB-lite"/>
    </source>
</evidence>
<dbReference type="Pfam" id="PF04082">
    <property type="entry name" value="Fungal_trans"/>
    <property type="match status" value="1"/>
</dbReference>
<feature type="region of interest" description="Disordered" evidence="2">
    <location>
        <begin position="591"/>
        <end position="623"/>
    </location>
</feature>
<sequence length="676" mass="75832">MQSDNSFRGSKRRRTQSSDPVPEAVPKLSSPSIQDVLRSTEPEQSVSHIEASPRKFSDSAEIRGFGTSTSSIEFARTVIGNVSGTDLTKSSLIPGDEGHAPSHDRPWGLHLMQLPPDIIMEELINKYFHSYHWYICLFNENDFRQMAARVLRTRGAWKRQDLSTVITVLTVALVGLQTGLPDASWSAFRHFRMLTIDPEKLLREISAELRHHIMDIVEDSKLEAVQTCVLLSTLHVYHDSPNLAWTIATMGVSVAYAIGLQYTKGPNIDPALQQVRSRCWNHCMVADTFGLVVYGRPGLIDPSTSGVHELLDMEETVSDPSIIHHPIYGRGKHPTAMSFHVLKARLYRIIRHALDRFRVLQQSEHAPGHVDSLIQTAHDVQGFLTQFRSRLPPLFEWDNWKHADPWKHAEDSANGGNEWRKLLLQATMLQVLWNGAVILAHRPLLEYKISSLGQSKPNRIVLESLRSSLDTAVKAALVLSQIQVRRLESQFCISFFFMHLFTAGVILSMAPASQPLSSMSQQAKAGIVRILRATKQSGGKNRIAQHTEKLLSELLQITLHREMENALKAEPNDIPSVMTNETQQLGGIESELPMLPSHNDSNGQLQSLGPTNPPQDQRSYPSEAYDFLDPTGLVTQGEIFDTRSIPCPPGTFPSNIWPFRGFEDMNANYDGFQESE</sequence>
<dbReference type="Proteomes" id="UP001358417">
    <property type="component" value="Unassembled WGS sequence"/>
</dbReference>
<dbReference type="GO" id="GO:0008270">
    <property type="term" value="F:zinc ion binding"/>
    <property type="evidence" value="ECO:0007669"/>
    <property type="project" value="InterPro"/>
</dbReference>
<keyword evidence="5" id="KW-1185">Reference proteome</keyword>
<dbReference type="InterPro" id="IPR007219">
    <property type="entry name" value="XnlR_reg_dom"/>
</dbReference>
<dbReference type="PANTHER" id="PTHR46910:SF17">
    <property type="entry name" value="SCFA-RELATED"/>
    <property type="match status" value="1"/>
</dbReference>
<comment type="caution">
    <text evidence="4">The sequence shown here is derived from an EMBL/GenBank/DDBJ whole genome shotgun (WGS) entry which is preliminary data.</text>
</comment>
<evidence type="ECO:0000256" key="1">
    <source>
        <dbReference type="ARBA" id="ARBA00023242"/>
    </source>
</evidence>
<proteinExistence type="predicted"/>
<dbReference type="GO" id="GO:0006351">
    <property type="term" value="P:DNA-templated transcription"/>
    <property type="evidence" value="ECO:0007669"/>
    <property type="project" value="InterPro"/>
</dbReference>
<dbReference type="CDD" id="cd12148">
    <property type="entry name" value="fungal_TF_MHR"/>
    <property type="match status" value="1"/>
</dbReference>
<dbReference type="InterPro" id="IPR050987">
    <property type="entry name" value="AtrR-like"/>
</dbReference>
<feature type="compositionally biased region" description="Polar residues" evidence="2">
    <location>
        <begin position="598"/>
        <end position="620"/>
    </location>
</feature>
<protein>
    <recommendedName>
        <fullName evidence="3">Xylanolytic transcriptional activator regulatory domain-containing protein</fullName>
    </recommendedName>
</protein>
<dbReference type="RefSeq" id="XP_064712590.1">
    <property type="nucleotide sequence ID" value="XM_064844730.1"/>
</dbReference>
<feature type="domain" description="Xylanolytic transcriptional activator regulatory" evidence="3">
    <location>
        <begin position="209"/>
        <end position="308"/>
    </location>
</feature>
<reference evidence="4 5" key="1">
    <citation type="submission" date="2023-08" db="EMBL/GenBank/DDBJ databases">
        <title>Black Yeasts Isolated from many extreme environments.</title>
        <authorList>
            <person name="Coleine C."/>
            <person name="Stajich J.E."/>
            <person name="Selbmann L."/>
        </authorList>
    </citation>
    <scope>NUCLEOTIDE SEQUENCE [LARGE SCALE GENOMIC DNA]</scope>
    <source>
        <strain evidence="4 5">CCFEE 5792</strain>
    </source>
</reference>
<name>A0AAV9NTG0_9EURO</name>
<organism evidence="4 5">
    <name type="scientific">Exophiala bonariae</name>
    <dbReference type="NCBI Taxonomy" id="1690606"/>
    <lineage>
        <taxon>Eukaryota</taxon>
        <taxon>Fungi</taxon>
        <taxon>Dikarya</taxon>
        <taxon>Ascomycota</taxon>
        <taxon>Pezizomycotina</taxon>
        <taxon>Eurotiomycetes</taxon>
        <taxon>Chaetothyriomycetidae</taxon>
        <taxon>Chaetothyriales</taxon>
        <taxon>Herpotrichiellaceae</taxon>
        <taxon>Exophiala</taxon>
    </lineage>
</organism>
<evidence type="ECO:0000313" key="4">
    <source>
        <dbReference type="EMBL" id="KAK5065266.1"/>
    </source>
</evidence>
<dbReference type="GO" id="GO:0003677">
    <property type="term" value="F:DNA binding"/>
    <property type="evidence" value="ECO:0007669"/>
    <property type="project" value="InterPro"/>
</dbReference>
<dbReference type="EMBL" id="JAVRRD010000001">
    <property type="protein sequence ID" value="KAK5065266.1"/>
    <property type="molecule type" value="Genomic_DNA"/>
</dbReference>